<evidence type="ECO:0000256" key="2">
    <source>
        <dbReference type="SAM" id="SignalP"/>
    </source>
</evidence>
<keyword evidence="4" id="KW-1185">Reference proteome</keyword>
<feature type="chain" id="PRO_5045211702" description="Lipoprotein" evidence="2">
    <location>
        <begin position="23"/>
        <end position="142"/>
    </location>
</feature>
<dbReference type="RefSeq" id="WP_305004751.1">
    <property type="nucleotide sequence ID" value="NZ_JAUQSY010000001.1"/>
</dbReference>
<comment type="caution">
    <text evidence="3">The sequence shown here is derived from an EMBL/GenBank/DDBJ whole genome shotgun (WGS) entry which is preliminary data.</text>
</comment>
<feature type="signal peptide" evidence="2">
    <location>
        <begin position="1"/>
        <end position="22"/>
    </location>
</feature>
<protein>
    <recommendedName>
        <fullName evidence="5">Lipoprotein</fullName>
    </recommendedName>
</protein>
<sequence>MKLTTVRLLALATAVIALNACSSEPSDWRPDEKVSIDTVDPGHRTSDNFDLDTEHGHAHNHDANGAEMHGEGHESHAVDSHGESTTEENTDHVHAPGGPGAPAAEATISANAEEGMRKRGEMHDQGKSSQDDTTADGHEVQR</sequence>
<evidence type="ECO:0000256" key="1">
    <source>
        <dbReference type="SAM" id="MobiDB-lite"/>
    </source>
</evidence>
<name>A0ABT9B5L5_9BACT</name>
<organism evidence="3 4">
    <name type="scientific">Hymenobacter aranciens</name>
    <dbReference type="NCBI Taxonomy" id="3063996"/>
    <lineage>
        <taxon>Bacteria</taxon>
        <taxon>Pseudomonadati</taxon>
        <taxon>Bacteroidota</taxon>
        <taxon>Cytophagia</taxon>
        <taxon>Cytophagales</taxon>
        <taxon>Hymenobacteraceae</taxon>
        <taxon>Hymenobacter</taxon>
    </lineage>
</organism>
<feature type="compositionally biased region" description="Basic and acidic residues" evidence="1">
    <location>
        <begin position="114"/>
        <end position="142"/>
    </location>
</feature>
<dbReference type="Proteomes" id="UP001176429">
    <property type="component" value="Unassembled WGS sequence"/>
</dbReference>
<feature type="compositionally biased region" description="Basic and acidic residues" evidence="1">
    <location>
        <begin position="26"/>
        <end position="94"/>
    </location>
</feature>
<evidence type="ECO:0000313" key="3">
    <source>
        <dbReference type="EMBL" id="MDO7873437.1"/>
    </source>
</evidence>
<gene>
    <name evidence="3" type="ORF">Q5H93_01750</name>
</gene>
<keyword evidence="2" id="KW-0732">Signal</keyword>
<evidence type="ECO:0000313" key="4">
    <source>
        <dbReference type="Proteomes" id="UP001176429"/>
    </source>
</evidence>
<reference evidence="3" key="1">
    <citation type="submission" date="2023-07" db="EMBL/GenBank/DDBJ databases">
        <authorList>
            <person name="Kim M.K."/>
        </authorList>
    </citation>
    <scope>NUCLEOTIDE SEQUENCE</scope>
    <source>
        <strain evidence="3">ASUV-10-1</strain>
    </source>
</reference>
<dbReference type="EMBL" id="JAUQSY010000001">
    <property type="protein sequence ID" value="MDO7873437.1"/>
    <property type="molecule type" value="Genomic_DNA"/>
</dbReference>
<feature type="region of interest" description="Disordered" evidence="1">
    <location>
        <begin position="23"/>
        <end position="142"/>
    </location>
</feature>
<evidence type="ECO:0008006" key="5">
    <source>
        <dbReference type="Google" id="ProtNLM"/>
    </source>
</evidence>
<proteinExistence type="predicted"/>
<accession>A0ABT9B5L5</accession>